<dbReference type="AlphaFoldDB" id="A0A938XQH5"/>
<evidence type="ECO:0000313" key="3">
    <source>
        <dbReference type="Proteomes" id="UP000774000"/>
    </source>
</evidence>
<dbReference type="Pfam" id="PF14082">
    <property type="entry name" value="SduA_C"/>
    <property type="match status" value="1"/>
</dbReference>
<comment type="caution">
    <text evidence="2">The sequence shown here is derived from an EMBL/GenBank/DDBJ whole genome shotgun (WGS) entry which is preliminary data.</text>
</comment>
<protein>
    <submittedName>
        <fullName evidence="2">DsRNA-specific ribonuclease</fullName>
    </submittedName>
</protein>
<dbReference type="InterPro" id="IPR025359">
    <property type="entry name" value="SduA_C"/>
</dbReference>
<evidence type="ECO:0000259" key="1">
    <source>
        <dbReference type="Pfam" id="PF14082"/>
    </source>
</evidence>
<dbReference type="RefSeq" id="WP_204702955.1">
    <property type="nucleotide sequence ID" value="NZ_JAFBDQ010000021.1"/>
</dbReference>
<reference evidence="2" key="1">
    <citation type="submission" date="2021-01" db="EMBL/GenBank/DDBJ databases">
        <title>Genomic Encyclopedia of Type Strains, Phase IV (KMG-IV): sequencing the most valuable type-strain genomes for metagenomic binning, comparative biology and taxonomic classification.</title>
        <authorList>
            <person name="Goeker M."/>
        </authorList>
    </citation>
    <scope>NUCLEOTIDE SEQUENCE</scope>
    <source>
        <strain evidence="2">DSM 23230</strain>
    </source>
</reference>
<dbReference type="Proteomes" id="UP000774000">
    <property type="component" value="Unassembled WGS sequence"/>
</dbReference>
<gene>
    <name evidence="2" type="ORF">JOC47_002867</name>
</gene>
<accession>A0A938XQH5</accession>
<sequence>MSEDELEKWQEIKDKEEENGIKIGNTIIRKNLFLEYPKAARHYLSLFPNNYLDIKVLQNIERLTSLNKSFLKKINSDSVIENQLLNFINNNNAYHIIASILKAEFNFGHHEAYIFPEFMLGNTYRADYLLVGKNSGGYEFTFIELESPKGNITLKSGEKGEVIRKGIKQVRDWNIWLESNYSNLIETFKRYKHPKKALPESFYKLDKSRIHYVVVAGRREDFKERTYRIKRDLKSSSKITLLHYDNLYDNANKIVGENTY</sequence>
<keyword evidence="3" id="KW-1185">Reference proteome</keyword>
<feature type="domain" description="Shedu protein SduA C-terminal" evidence="1">
    <location>
        <begin position="81"/>
        <end position="248"/>
    </location>
</feature>
<proteinExistence type="predicted"/>
<dbReference type="EMBL" id="JAFBDQ010000021">
    <property type="protein sequence ID" value="MBM7557998.1"/>
    <property type="molecule type" value="Genomic_DNA"/>
</dbReference>
<evidence type="ECO:0000313" key="2">
    <source>
        <dbReference type="EMBL" id="MBM7557998.1"/>
    </source>
</evidence>
<name>A0A938XQH5_9FIRM</name>
<organism evidence="2 3">
    <name type="scientific">Halanaerobacter jeridensis</name>
    <dbReference type="NCBI Taxonomy" id="706427"/>
    <lineage>
        <taxon>Bacteria</taxon>
        <taxon>Bacillati</taxon>
        <taxon>Bacillota</taxon>
        <taxon>Clostridia</taxon>
        <taxon>Halanaerobiales</taxon>
        <taxon>Halobacteroidaceae</taxon>
        <taxon>Halanaerobacter</taxon>
    </lineage>
</organism>